<dbReference type="PANTHER" id="PTHR37540:SF9">
    <property type="entry name" value="ZN(2)-C6 FUNGAL-TYPE DOMAIN-CONTAINING PROTEIN"/>
    <property type="match status" value="1"/>
</dbReference>
<keyword evidence="3" id="KW-1185">Reference proteome</keyword>
<comment type="caution">
    <text evidence="2">The sequence shown here is derived from an EMBL/GenBank/DDBJ whole genome shotgun (WGS) entry which is preliminary data.</text>
</comment>
<dbReference type="AlphaFoldDB" id="A0A420YEP5"/>
<feature type="compositionally biased region" description="Basic residues" evidence="1">
    <location>
        <begin position="21"/>
        <end position="41"/>
    </location>
</feature>
<feature type="region of interest" description="Disordered" evidence="1">
    <location>
        <begin position="1"/>
        <end position="69"/>
    </location>
</feature>
<sequence length="474" mass="53179">MATQNFQFIDGTKHDRETRRLARSHAMKGKNAGRKLHRRSRKELGPPRPHGGPKPTTGQDSGNGLQSDSLNSPPLIDTLQFVSFPVNGLPECQYIIHHFFNVVTDAVYLPALSGSLEEVRLHWLRVLFQDQISYHCTVTLMHTFNDFFTGRETVSQKGLYHLSQAVKLVNQTLDTPAALSLSNLIAVNLLILQAMLKGGMSTAAIHLAGMRRMLDLRGGLSRIEEDWLAVKFCKTEFDYALHYGTPMSLYRDRMDDVYMSLAAKGFRAARKPQTPGTRFSDLDRSLQQVMFDMWNVSALFNAGFKMDPNMLQDVLVSIGSRLIRFHSLGEPPLEDWFEEACHAGMIAFTTTFVIRVGPRRFLHYSMVGKYLKDVIFRGIDGKHSDLLLWLLVIGGISVLSGPDLGWISPRIRSVAGSLGIRSWEGVRASFSPFPWINALHEESGRELWYMAMRTPSNASGLQQQALAGTLLSVL</sequence>
<protein>
    <recommendedName>
        <fullName evidence="4">Transcription factor domain-containing protein</fullName>
    </recommendedName>
</protein>
<feature type="compositionally biased region" description="Polar residues" evidence="1">
    <location>
        <begin position="56"/>
        <end position="69"/>
    </location>
</feature>
<evidence type="ECO:0000313" key="3">
    <source>
        <dbReference type="Proteomes" id="UP000275385"/>
    </source>
</evidence>
<evidence type="ECO:0008006" key="4">
    <source>
        <dbReference type="Google" id="ProtNLM"/>
    </source>
</evidence>
<proteinExistence type="predicted"/>
<dbReference type="PANTHER" id="PTHR37540">
    <property type="entry name" value="TRANSCRIPTION FACTOR (ACR-2), PUTATIVE-RELATED-RELATED"/>
    <property type="match status" value="1"/>
</dbReference>
<dbReference type="OrthoDB" id="4158087at2759"/>
<feature type="compositionally biased region" description="Basic and acidic residues" evidence="1">
    <location>
        <begin position="11"/>
        <end position="20"/>
    </location>
</feature>
<dbReference type="Proteomes" id="UP000275385">
    <property type="component" value="Unassembled WGS sequence"/>
</dbReference>
<dbReference type="EMBL" id="QVQW01000014">
    <property type="protein sequence ID" value="RKU46385.1"/>
    <property type="molecule type" value="Genomic_DNA"/>
</dbReference>
<name>A0A420YEP5_9PEZI</name>
<reference evidence="2 3" key="1">
    <citation type="submission" date="2018-08" db="EMBL/GenBank/DDBJ databases">
        <title>Draft genome of the lignicolous fungus Coniochaeta pulveracea.</title>
        <authorList>
            <person name="Borstlap C.J."/>
            <person name="De Witt R.N."/>
            <person name="Botha A."/>
            <person name="Volschenk H."/>
        </authorList>
    </citation>
    <scope>NUCLEOTIDE SEQUENCE [LARGE SCALE GENOMIC DNA]</scope>
    <source>
        <strain evidence="2 3">CAB683</strain>
    </source>
</reference>
<evidence type="ECO:0000256" key="1">
    <source>
        <dbReference type="SAM" id="MobiDB-lite"/>
    </source>
</evidence>
<gene>
    <name evidence="2" type="ORF">DL546_004297</name>
</gene>
<accession>A0A420YEP5</accession>
<dbReference type="STRING" id="177199.A0A420YEP5"/>
<evidence type="ECO:0000313" key="2">
    <source>
        <dbReference type="EMBL" id="RKU46385.1"/>
    </source>
</evidence>
<organism evidence="2 3">
    <name type="scientific">Coniochaeta pulveracea</name>
    <dbReference type="NCBI Taxonomy" id="177199"/>
    <lineage>
        <taxon>Eukaryota</taxon>
        <taxon>Fungi</taxon>
        <taxon>Dikarya</taxon>
        <taxon>Ascomycota</taxon>
        <taxon>Pezizomycotina</taxon>
        <taxon>Sordariomycetes</taxon>
        <taxon>Sordariomycetidae</taxon>
        <taxon>Coniochaetales</taxon>
        <taxon>Coniochaetaceae</taxon>
        <taxon>Coniochaeta</taxon>
    </lineage>
</organism>